<dbReference type="PANTHER" id="PTHR24014:SF4">
    <property type="entry name" value="2-OXOGLUTARATE AND IRON-DEPENDENT OXYGENASE DOMAIN-CONTAINING PROTEIN 2"/>
    <property type="match status" value="1"/>
</dbReference>
<keyword evidence="2" id="KW-0479">Metal-binding</keyword>
<sequence>MAAGSARPGRKGFLSCACFFTDNLFLPRYGLHVRYAGDPEQLRREYGPALRQRGCRTEEEFTAVIQEIEKEVKRRKELSYRSKERKAIISRNYRPKHPELYSLQESFLAPKFLETVKYCTSKEADLQGLLSRVETISDKRIYRLPVFAKEFCQAFIKELESFEHSEMPKGRPNSMNNYGVLLNELGMDEAFITPFREKYLQPLAALLYPDCGGGHLDSHKAFVVKYALKEDLDLSSHYDNAEVTLNVSLGKEFTDGNLYFAEFREDINPVPKYIEVEHVLFHGLLHRGGQMHGALPVTSGERWNLIIWMRSSIVRNQLCPMCNRTPELVEADGFGEGFTSNFDDSQPETVDLCSLI</sequence>
<evidence type="ECO:0000256" key="5">
    <source>
        <dbReference type="ARBA" id="ARBA00023002"/>
    </source>
</evidence>
<dbReference type="Gene3D" id="2.60.120.620">
    <property type="entry name" value="q2cbj1_9rhob like domain"/>
    <property type="match status" value="1"/>
</dbReference>
<gene>
    <name evidence="8" type="primary">OGFOD2</name>
</gene>
<dbReference type="InterPro" id="IPR006620">
    <property type="entry name" value="Pro_4_hyd_alph"/>
</dbReference>
<dbReference type="OrthoDB" id="1736837at2759"/>
<dbReference type="GeneTree" id="ENSGT00940000153974"/>
<reference evidence="8" key="3">
    <citation type="submission" date="2025-09" db="UniProtKB">
        <authorList>
            <consortium name="Ensembl"/>
        </authorList>
    </citation>
    <scope>IDENTIFICATION</scope>
</reference>
<dbReference type="AlphaFoldDB" id="H9GML2"/>
<evidence type="ECO:0000256" key="6">
    <source>
        <dbReference type="ARBA" id="ARBA00023004"/>
    </source>
</evidence>
<dbReference type="GO" id="GO:0005506">
    <property type="term" value="F:iron ion binding"/>
    <property type="evidence" value="ECO:0007669"/>
    <property type="project" value="InterPro"/>
</dbReference>
<dbReference type="InterPro" id="IPR005123">
    <property type="entry name" value="Oxoglu/Fe-dep_dioxygenase_dom"/>
</dbReference>
<comment type="cofactor">
    <cofactor evidence="1">
        <name>L-ascorbate</name>
        <dbReference type="ChEBI" id="CHEBI:38290"/>
    </cofactor>
</comment>
<reference evidence="8" key="1">
    <citation type="submission" date="2009-12" db="EMBL/GenBank/DDBJ databases">
        <title>The Genome Sequence of Anolis carolinensis (Green Anole Lizard).</title>
        <authorList>
            <consortium name="The Genome Sequencing Platform"/>
            <person name="Di Palma F."/>
            <person name="Alfoldi J."/>
            <person name="Heiman D."/>
            <person name="Young S."/>
            <person name="Grabherr M."/>
            <person name="Johnson J."/>
            <person name="Lander E.S."/>
            <person name="Lindblad-Toh K."/>
        </authorList>
    </citation>
    <scope>NUCLEOTIDE SEQUENCE [LARGE SCALE GENOMIC DNA]</scope>
    <source>
        <strain evidence="8">JBL SC #1</strain>
    </source>
</reference>
<accession>H9GML2</accession>
<dbReference type="Proteomes" id="UP000001646">
    <property type="component" value="Unplaced"/>
</dbReference>
<evidence type="ECO:0000256" key="3">
    <source>
        <dbReference type="ARBA" id="ARBA00022896"/>
    </source>
</evidence>
<evidence type="ECO:0000256" key="4">
    <source>
        <dbReference type="ARBA" id="ARBA00022964"/>
    </source>
</evidence>
<evidence type="ECO:0000256" key="1">
    <source>
        <dbReference type="ARBA" id="ARBA00001961"/>
    </source>
</evidence>
<evidence type="ECO:0000259" key="7">
    <source>
        <dbReference type="PROSITE" id="PS51471"/>
    </source>
</evidence>
<dbReference type="STRING" id="28377.ENSACAP00000015412"/>
<reference evidence="8" key="2">
    <citation type="submission" date="2025-08" db="UniProtKB">
        <authorList>
            <consortium name="Ensembl"/>
        </authorList>
    </citation>
    <scope>IDENTIFICATION</scope>
</reference>
<feature type="domain" description="Fe2OG dioxygenase" evidence="7">
    <location>
        <begin position="217"/>
        <end position="311"/>
    </location>
</feature>
<dbReference type="HOGENOM" id="CLU_045835_1_0_1"/>
<dbReference type="SMART" id="SM00702">
    <property type="entry name" value="P4Hc"/>
    <property type="match status" value="1"/>
</dbReference>
<evidence type="ECO:0000256" key="2">
    <source>
        <dbReference type="ARBA" id="ARBA00022723"/>
    </source>
</evidence>
<keyword evidence="3" id="KW-0847">Vitamin C</keyword>
<proteinExistence type="predicted"/>
<name>H9GML2_ANOCA</name>
<keyword evidence="6" id="KW-0408">Iron</keyword>
<dbReference type="GO" id="GO:0016705">
    <property type="term" value="F:oxidoreductase activity, acting on paired donors, with incorporation or reduction of molecular oxygen"/>
    <property type="evidence" value="ECO:0007669"/>
    <property type="project" value="InterPro"/>
</dbReference>
<evidence type="ECO:0000313" key="8">
    <source>
        <dbReference type="Ensembl" id="ENSACAP00000015412.3"/>
    </source>
</evidence>
<dbReference type="PANTHER" id="PTHR24014">
    <property type="entry name" value="2-OXOGLUTARATE AND IRON-DEPENDENT OXYGENASE DOMAIN-CONTAINING PROTEIN 2"/>
    <property type="match status" value="1"/>
</dbReference>
<dbReference type="Bgee" id="ENSACAG00000015687">
    <property type="expression patterns" value="Expressed in skeletal muscle tissue and 11 other cell types or tissues"/>
</dbReference>
<keyword evidence="4" id="KW-0223">Dioxygenase</keyword>
<dbReference type="Pfam" id="PF25238">
    <property type="entry name" value="OGFOD2-like"/>
    <property type="match status" value="1"/>
</dbReference>
<organism evidence="8 9">
    <name type="scientific">Anolis carolinensis</name>
    <name type="common">Green anole</name>
    <name type="synonym">American chameleon</name>
    <dbReference type="NCBI Taxonomy" id="28377"/>
    <lineage>
        <taxon>Eukaryota</taxon>
        <taxon>Metazoa</taxon>
        <taxon>Chordata</taxon>
        <taxon>Craniata</taxon>
        <taxon>Vertebrata</taxon>
        <taxon>Euteleostomi</taxon>
        <taxon>Lepidosauria</taxon>
        <taxon>Squamata</taxon>
        <taxon>Bifurcata</taxon>
        <taxon>Unidentata</taxon>
        <taxon>Episquamata</taxon>
        <taxon>Toxicofera</taxon>
        <taxon>Iguania</taxon>
        <taxon>Dactyloidae</taxon>
        <taxon>Anolis</taxon>
    </lineage>
</organism>
<dbReference type="Ensembl" id="ENSACAT00000015726.3">
    <property type="protein sequence ID" value="ENSACAP00000015412.3"/>
    <property type="gene ID" value="ENSACAG00000015687.3"/>
</dbReference>
<protein>
    <submittedName>
        <fullName evidence="8">2-oxoglutarate and iron dependent oxygenase domain containing 2</fullName>
    </submittedName>
</protein>
<dbReference type="InParanoid" id="H9GML2"/>
<dbReference type="GO" id="GO:0051213">
    <property type="term" value="F:dioxygenase activity"/>
    <property type="evidence" value="ECO:0007669"/>
    <property type="project" value="UniProtKB-KW"/>
</dbReference>
<keyword evidence="5" id="KW-0560">Oxidoreductase</keyword>
<dbReference type="PROSITE" id="PS51471">
    <property type="entry name" value="FE2OG_OXY"/>
    <property type="match status" value="1"/>
</dbReference>
<keyword evidence="9" id="KW-1185">Reference proteome</keyword>
<evidence type="ECO:0000313" key="9">
    <source>
        <dbReference type="Proteomes" id="UP000001646"/>
    </source>
</evidence>
<dbReference type="KEGG" id="acs:100560466"/>
<dbReference type="eggNOG" id="KOG1971">
    <property type="taxonomic scope" value="Eukaryota"/>
</dbReference>
<dbReference type="GO" id="GO:0031418">
    <property type="term" value="F:L-ascorbic acid binding"/>
    <property type="evidence" value="ECO:0007669"/>
    <property type="project" value="UniProtKB-KW"/>
</dbReference>